<keyword evidence="2" id="KW-1185">Reference proteome</keyword>
<dbReference type="EMBL" id="SJST01000002">
    <property type="protein sequence ID" value="TCD15164.1"/>
    <property type="molecule type" value="Genomic_DNA"/>
</dbReference>
<gene>
    <name evidence="1" type="ORF">E0D97_06340</name>
</gene>
<sequence>MDRHETLMPIDDLFERAGRINVSMAELSRDAGVHNSTASRIRAGADPNRRTHLKLQRALLNREALLLEHLTGLQPHAEGEGAR</sequence>
<comment type="caution">
    <text evidence="1">The sequence shown here is derived from an EMBL/GenBank/DDBJ whole genome shotgun (WGS) entry which is preliminary data.</text>
</comment>
<name>A0A4R0PHX9_9HYPH</name>
<accession>A0A4R0PHX9</accession>
<proteinExistence type="predicted"/>
<protein>
    <recommendedName>
        <fullName evidence="3">XRE family transcriptional regulator</fullName>
    </recommendedName>
</protein>
<evidence type="ECO:0008006" key="3">
    <source>
        <dbReference type="Google" id="ProtNLM"/>
    </source>
</evidence>
<evidence type="ECO:0000313" key="1">
    <source>
        <dbReference type="EMBL" id="TCD15164.1"/>
    </source>
</evidence>
<dbReference type="Proteomes" id="UP000291301">
    <property type="component" value="Unassembled WGS sequence"/>
</dbReference>
<dbReference type="RefSeq" id="WP_131566898.1">
    <property type="nucleotide sequence ID" value="NZ_JAINFK010000004.1"/>
</dbReference>
<organism evidence="1 2">
    <name type="scientific">Oricola cellulosilytica</name>
    <dbReference type="NCBI Taxonomy" id="1429082"/>
    <lineage>
        <taxon>Bacteria</taxon>
        <taxon>Pseudomonadati</taxon>
        <taxon>Pseudomonadota</taxon>
        <taxon>Alphaproteobacteria</taxon>
        <taxon>Hyphomicrobiales</taxon>
        <taxon>Ahrensiaceae</taxon>
        <taxon>Oricola</taxon>
    </lineage>
</organism>
<reference evidence="1 2" key="1">
    <citation type="journal article" date="2015" name="Antonie Van Leeuwenhoek">
        <title>Oricola cellulosilytica gen. nov., sp. nov., a cellulose-degrading bacterium of the family Phyllobacteriaceae isolated from surface seashore water, and emended descriptions of Mesorhizobium loti and Phyllobacterium myrsinacearum.</title>
        <authorList>
            <person name="Hameed A."/>
            <person name="Shahina M."/>
            <person name="Lai W.A."/>
            <person name="Lin S.Y."/>
            <person name="Young L.S."/>
            <person name="Liu Y.C."/>
            <person name="Hsu Y.H."/>
            <person name="Young C.C."/>
        </authorList>
    </citation>
    <scope>NUCLEOTIDE SEQUENCE [LARGE SCALE GENOMIC DNA]</scope>
    <source>
        <strain evidence="1 2">KCTC 52183</strain>
    </source>
</reference>
<dbReference type="AlphaFoldDB" id="A0A4R0PHX9"/>
<evidence type="ECO:0000313" key="2">
    <source>
        <dbReference type="Proteomes" id="UP000291301"/>
    </source>
</evidence>